<keyword evidence="1" id="KW-0472">Membrane</keyword>
<feature type="transmembrane region" description="Helical" evidence="1">
    <location>
        <begin position="12"/>
        <end position="30"/>
    </location>
</feature>
<feature type="transmembrane region" description="Helical" evidence="1">
    <location>
        <begin position="273"/>
        <end position="297"/>
    </location>
</feature>
<dbReference type="EMBL" id="CP137640">
    <property type="protein sequence ID" value="WVX81929.1"/>
    <property type="molecule type" value="Genomic_DNA"/>
</dbReference>
<evidence type="ECO:0000256" key="1">
    <source>
        <dbReference type="SAM" id="Phobius"/>
    </source>
</evidence>
<keyword evidence="2" id="KW-0328">Glycosyltransferase</keyword>
<feature type="transmembrane region" description="Helical" evidence="1">
    <location>
        <begin position="333"/>
        <end position="366"/>
    </location>
</feature>
<feature type="transmembrane region" description="Helical" evidence="1">
    <location>
        <begin position="87"/>
        <end position="107"/>
    </location>
</feature>
<organism evidence="2 3">
    <name type="scientific">Niallia oryzisoli</name>
    <dbReference type="NCBI Taxonomy" id="1737571"/>
    <lineage>
        <taxon>Bacteria</taxon>
        <taxon>Bacillati</taxon>
        <taxon>Bacillota</taxon>
        <taxon>Bacilli</taxon>
        <taxon>Bacillales</taxon>
        <taxon>Bacillaceae</taxon>
        <taxon>Niallia</taxon>
    </lineage>
</organism>
<keyword evidence="2" id="KW-0808">Transferase</keyword>
<gene>
    <name evidence="2" type="ORF">R4Z09_02550</name>
</gene>
<keyword evidence="3" id="KW-1185">Reference proteome</keyword>
<reference evidence="2 3" key="1">
    <citation type="submission" date="2023-10" db="EMBL/GenBank/DDBJ databases">
        <title>Niallia locisalis sp.nov. isolated from a salt pond sample.</title>
        <authorList>
            <person name="Li X.-J."/>
            <person name="Dong L."/>
        </authorList>
    </citation>
    <scope>NUCLEOTIDE SEQUENCE [LARGE SCALE GENOMIC DNA]</scope>
    <source>
        <strain evidence="2 3">DSM 29761</strain>
    </source>
</reference>
<feature type="transmembrane region" description="Helical" evidence="1">
    <location>
        <begin position="114"/>
        <end position="133"/>
    </location>
</feature>
<dbReference type="EC" id="2.4.-.-" evidence="2"/>
<evidence type="ECO:0000313" key="2">
    <source>
        <dbReference type="EMBL" id="WVX81929.1"/>
    </source>
</evidence>
<sequence>MESKHRHKIVNWYHKIIILTSMASIFILLLSQLRHINAFAATWDQVDYSLALERFDILSMQPHFPGYPYFILGGLFIHQFLGDKTAALTVFNILFYFSSVFPIYKLARGYIPKTFSFLITAIIYSSSYVLITVNQPMSEGAGLAALWWYFWSIERALQKNGLREDLLPLVLFSVLLGIRLSYLPFGVGLIYLFWKKWNQKEYTLRQLSMRIVMAILFQLIWVGGLIFSEGSIQGFVKLALAFTSGHFNDWGNTAVSSNQSVFDRLFTLLFKNLFFHGLSSLSILIAVIMIVFILLSLSKFKWSLKTLSLAYVMALSYFIWALLAQNIEKPRHIVPVVLFILFIVFVTILKKFSHTIITIVCVVLLISYSNKSIQMINEQATHLPASYQLAQYTQKMEKNSILYTWEETRVLDYLNVSIPHKRIMTYEVFLHDMTYYENHQIYVTNKVVEGFLEQGIDLSDKIKKVKTFQSNPIYDPVYHEITLYEWVE</sequence>
<keyword evidence="1" id="KW-0812">Transmembrane</keyword>
<keyword evidence="1" id="KW-1133">Transmembrane helix</keyword>
<dbReference type="GO" id="GO:0016757">
    <property type="term" value="F:glycosyltransferase activity"/>
    <property type="evidence" value="ECO:0007669"/>
    <property type="project" value="UniProtKB-KW"/>
</dbReference>
<name>A0ABZ2CDS1_9BACI</name>
<accession>A0ABZ2CDS1</accession>
<feature type="transmembrane region" description="Helical" evidence="1">
    <location>
        <begin position="309"/>
        <end position="327"/>
    </location>
</feature>
<feature type="transmembrane region" description="Helical" evidence="1">
    <location>
        <begin position="169"/>
        <end position="194"/>
    </location>
</feature>
<feature type="transmembrane region" description="Helical" evidence="1">
    <location>
        <begin position="206"/>
        <end position="227"/>
    </location>
</feature>
<dbReference type="Proteomes" id="UP001357223">
    <property type="component" value="Chromosome"/>
</dbReference>
<dbReference type="RefSeq" id="WP_338450837.1">
    <property type="nucleotide sequence ID" value="NZ_CP137640.1"/>
</dbReference>
<proteinExistence type="predicted"/>
<evidence type="ECO:0000313" key="3">
    <source>
        <dbReference type="Proteomes" id="UP001357223"/>
    </source>
</evidence>
<protein>
    <submittedName>
        <fullName evidence="2">Glycosyltransferase family 39 protein</fullName>
        <ecNumber evidence="2">2.4.-.-</ecNumber>
    </submittedName>
</protein>